<dbReference type="Proteomes" id="UP000823388">
    <property type="component" value="Chromosome 2K"/>
</dbReference>
<evidence type="ECO:0000256" key="4">
    <source>
        <dbReference type="ARBA" id="ARBA00022989"/>
    </source>
</evidence>
<proteinExistence type="predicted"/>
<dbReference type="Pfam" id="PF01061">
    <property type="entry name" value="ABC2_membrane"/>
    <property type="match status" value="1"/>
</dbReference>
<name>A0A8T0WH28_PANVG</name>
<protein>
    <recommendedName>
        <fullName evidence="7">ABC-2 type transporter transmembrane domain-containing protein</fullName>
    </recommendedName>
</protein>
<evidence type="ECO:0000256" key="1">
    <source>
        <dbReference type="ARBA" id="ARBA00004141"/>
    </source>
</evidence>
<keyword evidence="5 6" id="KW-0472">Membrane</keyword>
<evidence type="ECO:0000256" key="3">
    <source>
        <dbReference type="ARBA" id="ARBA00022692"/>
    </source>
</evidence>
<evidence type="ECO:0000256" key="2">
    <source>
        <dbReference type="ARBA" id="ARBA00022448"/>
    </source>
</evidence>
<keyword evidence="9" id="KW-1185">Reference proteome</keyword>
<dbReference type="EMBL" id="CM029039">
    <property type="protein sequence ID" value="KAG2642459.1"/>
    <property type="molecule type" value="Genomic_DNA"/>
</dbReference>
<dbReference type="InterPro" id="IPR013525">
    <property type="entry name" value="ABC2_TM"/>
</dbReference>
<dbReference type="PANTHER" id="PTHR19241">
    <property type="entry name" value="ATP-BINDING CASSETTE TRANSPORTER"/>
    <property type="match status" value="1"/>
</dbReference>
<dbReference type="AlphaFoldDB" id="A0A8T0WH28"/>
<evidence type="ECO:0000313" key="9">
    <source>
        <dbReference type="Proteomes" id="UP000823388"/>
    </source>
</evidence>
<accession>A0A8T0WH28</accession>
<feature type="transmembrane region" description="Helical" evidence="6">
    <location>
        <begin position="86"/>
        <end position="104"/>
    </location>
</feature>
<comment type="subcellular location">
    <subcellularLocation>
        <location evidence="1">Membrane</location>
        <topology evidence="1">Multi-pass membrane protein</topology>
    </subcellularLocation>
</comment>
<organism evidence="8 9">
    <name type="scientific">Panicum virgatum</name>
    <name type="common">Blackwell switchgrass</name>
    <dbReference type="NCBI Taxonomy" id="38727"/>
    <lineage>
        <taxon>Eukaryota</taxon>
        <taxon>Viridiplantae</taxon>
        <taxon>Streptophyta</taxon>
        <taxon>Embryophyta</taxon>
        <taxon>Tracheophyta</taxon>
        <taxon>Spermatophyta</taxon>
        <taxon>Magnoliopsida</taxon>
        <taxon>Liliopsida</taxon>
        <taxon>Poales</taxon>
        <taxon>Poaceae</taxon>
        <taxon>PACMAD clade</taxon>
        <taxon>Panicoideae</taxon>
        <taxon>Panicodae</taxon>
        <taxon>Paniceae</taxon>
        <taxon>Panicinae</taxon>
        <taxon>Panicum</taxon>
        <taxon>Panicum sect. Hiantes</taxon>
    </lineage>
</organism>
<evidence type="ECO:0000313" key="8">
    <source>
        <dbReference type="EMBL" id="KAG2642459.1"/>
    </source>
</evidence>
<gene>
    <name evidence="8" type="ORF">PVAP13_2KG271560</name>
</gene>
<dbReference type="GO" id="GO:0140359">
    <property type="term" value="F:ABC-type transporter activity"/>
    <property type="evidence" value="ECO:0007669"/>
    <property type="project" value="InterPro"/>
</dbReference>
<comment type="caution">
    <text evidence="8">The sequence shown here is derived from an EMBL/GenBank/DDBJ whole genome shotgun (WGS) entry which is preliminary data.</text>
</comment>
<reference evidence="8" key="1">
    <citation type="submission" date="2020-05" db="EMBL/GenBank/DDBJ databases">
        <title>WGS assembly of Panicum virgatum.</title>
        <authorList>
            <person name="Lovell J.T."/>
            <person name="Jenkins J."/>
            <person name="Shu S."/>
            <person name="Juenger T.E."/>
            <person name="Schmutz J."/>
        </authorList>
    </citation>
    <scope>NUCLEOTIDE SEQUENCE</scope>
    <source>
        <strain evidence="8">AP13</strain>
    </source>
</reference>
<keyword evidence="3 6" id="KW-0812">Transmembrane</keyword>
<dbReference type="GO" id="GO:0005886">
    <property type="term" value="C:plasma membrane"/>
    <property type="evidence" value="ECO:0007669"/>
    <property type="project" value="UniProtKB-ARBA"/>
</dbReference>
<evidence type="ECO:0000256" key="5">
    <source>
        <dbReference type="ARBA" id="ARBA00023136"/>
    </source>
</evidence>
<evidence type="ECO:0000259" key="7">
    <source>
        <dbReference type="Pfam" id="PF01061"/>
    </source>
</evidence>
<keyword evidence="2" id="KW-0813">Transport</keyword>
<keyword evidence="4 6" id="KW-1133">Transmembrane helix</keyword>
<evidence type="ECO:0000256" key="6">
    <source>
        <dbReference type="SAM" id="Phobius"/>
    </source>
</evidence>
<sequence length="121" mass="13952">MEKVVFYCEKASDMYSSMAYVIAQIGVEIPYMLIQVFIFSSIVYPMVGFQLTITKFFWFVLYMILSFTDYTLYGMMAVALTPNIEIDAGLSFLIFMIMECLLWLHCRKKDDAGLVEVDVLG</sequence>
<feature type="transmembrane region" description="Helical" evidence="6">
    <location>
        <begin position="56"/>
        <end position="80"/>
    </location>
</feature>
<feature type="domain" description="ABC-2 type transporter transmembrane" evidence="7">
    <location>
        <begin position="2"/>
        <end position="98"/>
    </location>
</feature>
<feature type="transmembrane region" description="Helical" evidence="6">
    <location>
        <begin position="20"/>
        <end position="44"/>
    </location>
</feature>